<dbReference type="RefSeq" id="WP_190696333.1">
    <property type="nucleotide sequence ID" value="NZ_JAMPKX010000002.1"/>
</dbReference>
<proteinExistence type="predicted"/>
<keyword evidence="1" id="KW-0175">Coiled coil</keyword>
<reference evidence="2 3" key="1">
    <citation type="submission" date="2022-04" db="EMBL/GenBank/DDBJ databases">
        <title>Positive selection, recombination, and allopatry shape intraspecific diversity of widespread and dominant cyanobacteria.</title>
        <authorList>
            <person name="Wei J."/>
            <person name="Shu W."/>
            <person name="Hu C."/>
        </authorList>
    </citation>
    <scope>NUCLEOTIDE SEQUENCE [LARGE SCALE GENOMIC DNA]</scope>
    <source>
        <strain evidence="2 3">DQ-A4</strain>
    </source>
</reference>
<dbReference type="EMBL" id="JAMPKX010000002">
    <property type="protein sequence ID" value="MEP0946579.1"/>
    <property type="molecule type" value="Genomic_DNA"/>
</dbReference>
<accession>A0ABV0K1M7</accession>
<evidence type="ECO:0000256" key="1">
    <source>
        <dbReference type="SAM" id="Coils"/>
    </source>
</evidence>
<feature type="coiled-coil region" evidence="1">
    <location>
        <begin position="83"/>
        <end position="110"/>
    </location>
</feature>
<gene>
    <name evidence="2" type="ORF">NC992_06825</name>
</gene>
<evidence type="ECO:0000313" key="2">
    <source>
        <dbReference type="EMBL" id="MEP0946579.1"/>
    </source>
</evidence>
<protein>
    <submittedName>
        <fullName evidence="2">Uncharacterized protein</fullName>
    </submittedName>
</protein>
<name>A0ABV0K1M7_9CYAN</name>
<organism evidence="2 3">
    <name type="scientific">Leptolyngbya subtilissima DQ-A4</name>
    <dbReference type="NCBI Taxonomy" id="2933933"/>
    <lineage>
        <taxon>Bacteria</taxon>
        <taxon>Bacillati</taxon>
        <taxon>Cyanobacteriota</taxon>
        <taxon>Cyanophyceae</taxon>
        <taxon>Leptolyngbyales</taxon>
        <taxon>Leptolyngbyaceae</taxon>
        <taxon>Leptolyngbya group</taxon>
        <taxon>Leptolyngbya</taxon>
    </lineage>
</organism>
<dbReference type="Proteomes" id="UP001482513">
    <property type="component" value="Unassembled WGS sequence"/>
</dbReference>
<keyword evidence="3" id="KW-1185">Reference proteome</keyword>
<comment type="caution">
    <text evidence="2">The sequence shown here is derived from an EMBL/GenBank/DDBJ whole genome shotgun (WGS) entry which is preliminary data.</text>
</comment>
<evidence type="ECO:0000313" key="3">
    <source>
        <dbReference type="Proteomes" id="UP001482513"/>
    </source>
</evidence>
<sequence>MAIARWSIGLLLGVLLWLGLGHYAKAQSEARIDMRLSSLESELGRLRSQVRQIESQLSIPNRPAPSLPTITSPGVEPSLDEQFDNLATLAIELKQQVRQLETRVTQLERAGS</sequence>